<organism evidence="4 5">
    <name type="scientific">Sphingomonas suaedae</name>
    <dbReference type="NCBI Taxonomy" id="2599297"/>
    <lineage>
        <taxon>Bacteria</taxon>
        <taxon>Pseudomonadati</taxon>
        <taxon>Pseudomonadota</taxon>
        <taxon>Alphaproteobacteria</taxon>
        <taxon>Sphingomonadales</taxon>
        <taxon>Sphingomonadaceae</taxon>
        <taxon>Sphingomonas</taxon>
    </lineage>
</organism>
<dbReference type="EMBL" id="CP042239">
    <property type="protein sequence ID" value="QDX28221.1"/>
    <property type="molecule type" value="Genomic_DNA"/>
</dbReference>
<dbReference type="Pfam" id="PF20629">
    <property type="entry name" value="GD_AH_C"/>
    <property type="match status" value="1"/>
</dbReference>
<dbReference type="Pfam" id="PF08666">
    <property type="entry name" value="SAF"/>
    <property type="match status" value="1"/>
</dbReference>
<dbReference type="Proteomes" id="UP000318055">
    <property type="component" value="Chromosome"/>
</dbReference>
<reference evidence="4 5" key="1">
    <citation type="submission" date="2019-07" db="EMBL/GenBank/DDBJ databases">
        <title>Sphingomonas alkalisoli sp. nov., isolated from rhizosphere soil of Suaedae salsa.</title>
        <authorList>
            <person name="Zhang H."/>
            <person name="Xu L."/>
            <person name="Zhang J.-X."/>
            <person name="Sun J.-Q."/>
        </authorList>
    </citation>
    <scope>NUCLEOTIDE SEQUENCE [LARGE SCALE GENOMIC DNA]</scope>
    <source>
        <strain evidence="4 5">XS-10</strain>
    </source>
</reference>
<dbReference type="OrthoDB" id="9804574at2"/>
<dbReference type="PANTHER" id="PTHR30536:SF5">
    <property type="entry name" value="ALTRONATE DEHYDRATASE"/>
    <property type="match status" value="1"/>
</dbReference>
<proteinExistence type="inferred from homology"/>
<dbReference type="GO" id="GO:0016829">
    <property type="term" value="F:lyase activity"/>
    <property type="evidence" value="ECO:0007669"/>
    <property type="project" value="UniProtKB-KW"/>
</dbReference>
<dbReference type="RefSeq" id="WP_145849724.1">
    <property type="nucleotide sequence ID" value="NZ_CP042239.1"/>
</dbReference>
<dbReference type="InterPro" id="IPR013974">
    <property type="entry name" value="SAF"/>
</dbReference>
<accession>A0A518RL97</accession>
<dbReference type="SMART" id="SM00858">
    <property type="entry name" value="SAF"/>
    <property type="match status" value="1"/>
</dbReference>
<dbReference type="InterPro" id="IPR007392">
    <property type="entry name" value="GD_AH_second"/>
</dbReference>
<sequence length="490" mass="50004">MNPAALQIHPGDSVATALRDLAAGETVLGVTLLDAVPRAHKLAIRAHMAGDPVVKYGFPIGRATAEIAPGAHVHVHNVATALAGEAAYDSGAAMAARAVAPSPLRWRGYPRADGRAGTRNEIWVLPTVGCVGRTAQKIAAKSASSLPPGIDGVHAFAHPFGCSQLGGDLDGTRAILSALAQHPNAGGVLLVGLGCESNQLSALLETLPADARARVRTVGAQAASDEIAEGVAAVLELAEIAAAVKREEIGLDRLVLGVKCGGSDGLSGLTANPLVGRMADAVTGAGGSAILTEIPEIFGAEHLLMARAADADIFDAVGVLVNRFKRYFLDHGEPVSENPSPGNIAGGITTLEEKSLGAVQKGGQAVVTDVIDYGARVRRRGLTLLEAPGNDAVSSTALSAAGAGVILFTTGRGTPLGFPAPTIKIASNSDLAARKPGWIDFDAGMVLEAGMDSAADALLDRILAIASGEPTAAERNDEREIAIWKRGVTL</sequence>
<evidence type="ECO:0000256" key="1">
    <source>
        <dbReference type="ARBA" id="ARBA00010986"/>
    </source>
</evidence>
<evidence type="ECO:0000256" key="2">
    <source>
        <dbReference type="ARBA" id="ARBA00023239"/>
    </source>
</evidence>
<name>A0A518RL97_9SPHN</name>
<comment type="similarity">
    <text evidence="1">Belongs to the UxaA family.</text>
</comment>
<dbReference type="GO" id="GO:0019698">
    <property type="term" value="P:D-galacturonate catabolic process"/>
    <property type="evidence" value="ECO:0007669"/>
    <property type="project" value="TreeGrafter"/>
</dbReference>
<evidence type="ECO:0000259" key="3">
    <source>
        <dbReference type="SMART" id="SM00858"/>
    </source>
</evidence>
<evidence type="ECO:0000313" key="4">
    <source>
        <dbReference type="EMBL" id="QDX28221.1"/>
    </source>
</evidence>
<dbReference type="CDD" id="cd11613">
    <property type="entry name" value="SAF_AH_GD"/>
    <property type="match status" value="1"/>
</dbReference>
<dbReference type="Gene3D" id="2.30.130.110">
    <property type="match status" value="1"/>
</dbReference>
<protein>
    <submittedName>
        <fullName evidence="4">Altronate dehydratase</fullName>
    </submittedName>
</protein>
<dbReference type="InterPro" id="IPR052172">
    <property type="entry name" value="UxaA_altronate/galactarate_dh"/>
</dbReference>
<keyword evidence="5" id="KW-1185">Reference proteome</keyword>
<evidence type="ECO:0000313" key="5">
    <source>
        <dbReference type="Proteomes" id="UP000318055"/>
    </source>
</evidence>
<dbReference type="Pfam" id="PF04295">
    <property type="entry name" value="GD_AH_second"/>
    <property type="match status" value="1"/>
</dbReference>
<dbReference type="PANTHER" id="PTHR30536">
    <property type="entry name" value="ALTRONATE/GALACTARATE DEHYDRATASE"/>
    <property type="match status" value="1"/>
</dbReference>
<gene>
    <name evidence="4" type="ORF">FPZ54_10660</name>
</gene>
<dbReference type="AlphaFoldDB" id="A0A518RL97"/>
<dbReference type="KEGG" id="ssua:FPZ54_10660"/>
<dbReference type="InterPro" id="IPR048332">
    <property type="entry name" value="GD_AH_C"/>
</dbReference>
<keyword evidence="2" id="KW-0456">Lyase</keyword>
<dbReference type="InterPro" id="IPR044144">
    <property type="entry name" value="SAF_UxaA/GarD"/>
</dbReference>
<feature type="domain" description="SAF" evidence="3">
    <location>
        <begin position="12"/>
        <end position="79"/>
    </location>
</feature>